<proteinExistence type="predicted"/>
<reference evidence="1 2" key="1">
    <citation type="submission" date="2022-04" db="EMBL/GenBank/DDBJ databases">
        <title>Human microbiome associated bacterial genomes.</title>
        <authorList>
            <person name="Sandstrom S."/>
            <person name="Salamzade R."/>
            <person name="Kalan L.R."/>
        </authorList>
    </citation>
    <scope>NUCLEOTIDE SEQUENCE [LARGE SCALE GENOMIC DNA]</scope>
    <source>
        <strain evidence="2">p3-SID1799</strain>
    </source>
</reference>
<gene>
    <name evidence="1" type="ORF">M3D15_03510</name>
</gene>
<accession>A0ABT2HW92</accession>
<name>A0ABT2HW92_9MICO</name>
<dbReference type="EMBL" id="JALXSQ010000008">
    <property type="protein sequence ID" value="MCT2042405.1"/>
    <property type="molecule type" value="Genomic_DNA"/>
</dbReference>
<evidence type="ECO:0000313" key="1">
    <source>
        <dbReference type="EMBL" id="MCT2042405.1"/>
    </source>
</evidence>
<dbReference type="Proteomes" id="UP001525379">
    <property type="component" value="Unassembled WGS sequence"/>
</dbReference>
<evidence type="ECO:0000313" key="2">
    <source>
        <dbReference type="Proteomes" id="UP001525379"/>
    </source>
</evidence>
<dbReference type="RefSeq" id="WP_260103933.1">
    <property type="nucleotide sequence ID" value="NZ_JALXSQ010000008.1"/>
</dbReference>
<comment type="caution">
    <text evidence="1">The sequence shown here is derived from an EMBL/GenBank/DDBJ whole genome shotgun (WGS) entry which is preliminary data.</text>
</comment>
<protein>
    <submittedName>
        <fullName evidence="1">Uncharacterized protein</fullName>
    </submittedName>
</protein>
<keyword evidence="2" id="KW-1185">Reference proteome</keyword>
<sequence>MDKMQAVVDYCVEWCSEDATVGQVWYDRWDFSAINKPNASDHMIIRYQPTALDEATMYELSEATSTQAPWEVQRWYEDAQRRSEGSPKFVVVHNVTSEHTRTICITDPHPGATPHIWCEAIESQVDPRFPGLAGAFHEEVRDIVFTQSSDGFHIQAVICTDD</sequence>
<organism evidence="1 2">
    <name type="scientific">Pseudoclavibacter albus</name>
    <dbReference type="NCBI Taxonomy" id="272241"/>
    <lineage>
        <taxon>Bacteria</taxon>
        <taxon>Bacillati</taxon>
        <taxon>Actinomycetota</taxon>
        <taxon>Actinomycetes</taxon>
        <taxon>Micrococcales</taxon>
        <taxon>Microbacteriaceae</taxon>
        <taxon>Pseudoclavibacter</taxon>
    </lineage>
</organism>